<keyword evidence="1" id="KW-1133">Transmembrane helix</keyword>
<sequence length="139" mass="15121">MTIDLAQPHNTKRAAWAALFAMLLILVAPLISISLHNVRLADPAPPSHSQHHHEMPMHDSMAEHVHSPGLTMVDHAEACGYCVLLSHVPGILLLALALVYALLRHIGRMSYPAVAVVYPSQIWLRPAPRAPPVASAFSL</sequence>
<gene>
    <name evidence="2" type="ORF">R4P48_11375</name>
</gene>
<keyword evidence="3" id="KW-1185">Reference proteome</keyword>
<keyword evidence="1" id="KW-0812">Transmembrane</keyword>
<name>A0ABU4E2E8_9ENTR</name>
<evidence type="ECO:0000313" key="3">
    <source>
        <dbReference type="Proteomes" id="UP001187066"/>
    </source>
</evidence>
<dbReference type="Pfam" id="PF11162">
    <property type="entry name" value="DUF2946"/>
    <property type="match status" value="1"/>
</dbReference>
<accession>A0ABU4E2E8</accession>
<dbReference type="Proteomes" id="UP001187066">
    <property type="component" value="Unassembled WGS sequence"/>
</dbReference>
<keyword evidence="1" id="KW-0472">Membrane</keyword>
<evidence type="ECO:0000313" key="2">
    <source>
        <dbReference type="EMBL" id="MDV7023278.1"/>
    </source>
</evidence>
<organism evidence="2 3">
    <name type="scientific">Atlantibacter subterraneus</name>
    <dbReference type="NCBI Taxonomy" id="255519"/>
    <lineage>
        <taxon>Bacteria</taxon>
        <taxon>Pseudomonadati</taxon>
        <taxon>Pseudomonadota</taxon>
        <taxon>Gammaproteobacteria</taxon>
        <taxon>Enterobacterales</taxon>
        <taxon>Enterobacteriaceae</taxon>
        <taxon>Atlantibacter</taxon>
    </lineage>
</organism>
<reference evidence="2 3" key="1">
    <citation type="submission" date="2023-10" db="EMBL/GenBank/DDBJ databases">
        <authorList>
            <person name="Dale J."/>
        </authorList>
    </citation>
    <scope>NUCLEOTIDE SEQUENCE [LARGE SCALE GENOMIC DNA]</scope>
    <source>
        <strain evidence="2 3">2023EL-00970</strain>
    </source>
</reference>
<dbReference type="InterPro" id="IPR021333">
    <property type="entry name" value="DUF2946"/>
</dbReference>
<comment type="caution">
    <text evidence="2">The sequence shown here is derived from an EMBL/GenBank/DDBJ whole genome shotgun (WGS) entry which is preliminary data.</text>
</comment>
<proteinExistence type="predicted"/>
<protein>
    <submittedName>
        <fullName evidence="2">DUF2946 domain-containing protein</fullName>
    </submittedName>
</protein>
<evidence type="ECO:0000256" key="1">
    <source>
        <dbReference type="SAM" id="Phobius"/>
    </source>
</evidence>
<feature type="transmembrane region" description="Helical" evidence="1">
    <location>
        <begin position="78"/>
        <end position="103"/>
    </location>
</feature>
<dbReference type="EMBL" id="JAWLOF010000007">
    <property type="protein sequence ID" value="MDV7023278.1"/>
    <property type="molecule type" value="Genomic_DNA"/>
</dbReference>
<feature type="transmembrane region" description="Helical" evidence="1">
    <location>
        <begin position="14"/>
        <end position="35"/>
    </location>
</feature>